<comment type="caution">
    <text evidence="7">The sequence shown here is derived from an EMBL/GenBank/DDBJ whole genome shotgun (WGS) entry which is preliminary data.</text>
</comment>
<gene>
    <name evidence="7" type="ORF">ACETRX_12315</name>
</gene>
<feature type="domain" description="Thiamine pyrophosphate enzyme N-terminal TPP-binding" evidence="6">
    <location>
        <begin position="18"/>
        <end position="132"/>
    </location>
</feature>
<feature type="domain" description="Thiamine pyrophosphate enzyme TPP-binding" evidence="5">
    <location>
        <begin position="398"/>
        <end position="544"/>
    </location>
</feature>
<dbReference type="InterPro" id="IPR012000">
    <property type="entry name" value="Thiamin_PyroP_enz_cen_dom"/>
</dbReference>
<protein>
    <submittedName>
        <fullName evidence="7">Thiamine pyrophosphate-binding protein</fullName>
    </submittedName>
</protein>
<evidence type="ECO:0000259" key="4">
    <source>
        <dbReference type="Pfam" id="PF00205"/>
    </source>
</evidence>
<sequence>MPMPVSQTKPKSESVSRNGGRLIVDALVAQGVEQVFCVPGESYLAVLDALHDAPINVTVCRQEGGAAMMAEAVGKLTGRPGICMVTRGPGATNASHGVHIAMQDSTPMILFIGQIETGMREREAFQEVDYKAFFGSMAKWVVEIDKAERIPELVTRAFRVAMQGRPGPVVVALPEDMLVETATVADAAYVEPAQTWPGRDELARLEALLGEARKPLLIVGGSGWSDEAVTSLVRFAERFDLPVGTSFRRQMLFPADHPNYAGDVGIGPNPKLAQRIKEADLLILAGGRLSEMPSSSYSLVDIPTPRQKLVHIHAGAEELGRVYQPTLAIHATAQAFASALDGLQPSGSLPWSAETRQANRDFHDWTDEPKPIPGTFQYGEALLWLRDRLPEDAVICNGAGNYAIWVQRYLRFRRYGTQLAPTSGSMGYGMPAAVAAKALDRSKTVVCFAGDGCFMMNGQEFATAVQYDLPIIVVVVDNGMYGTIRMHQEREFPGRISATKLKNPDFAAYAVAFGGHGETVTTAAEFGPAFERALASGKPAILHCRMDPEAITPMTTITRIREQALAK</sequence>
<dbReference type="PANTHER" id="PTHR18968:SF120">
    <property type="entry name" value="ACETOLACTATE SYNTHASE LARGE SUBUNIT"/>
    <property type="match status" value="1"/>
</dbReference>
<name>A0ABV6ZE10_9HYPH</name>
<evidence type="ECO:0000259" key="6">
    <source>
        <dbReference type="Pfam" id="PF02776"/>
    </source>
</evidence>
<dbReference type="Pfam" id="PF00205">
    <property type="entry name" value="TPP_enzyme_M"/>
    <property type="match status" value="1"/>
</dbReference>
<evidence type="ECO:0000256" key="2">
    <source>
        <dbReference type="ARBA" id="ARBA00023052"/>
    </source>
</evidence>
<dbReference type="InterPro" id="IPR045229">
    <property type="entry name" value="TPP_enz"/>
</dbReference>
<dbReference type="Proteomes" id="UP001595190">
    <property type="component" value="Unassembled WGS sequence"/>
</dbReference>
<comment type="similarity">
    <text evidence="1 3">Belongs to the TPP enzyme family.</text>
</comment>
<dbReference type="InterPro" id="IPR012001">
    <property type="entry name" value="Thiamin_PyroP_enz_TPP-bd_dom"/>
</dbReference>
<evidence type="ECO:0000313" key="7">
    <source>
        <dbReference type="EMBL" id="MFC2250400.1"/>
    </source>
</evidence>
<feature type="domain" description="Thiamine pyrophosphate enzyme central" evidence="4">
    <location>
        <begin position="204"/>
        <end position="340"/>
    </location>
</feature>
<dbReference type="CDD" id="cd00568">
    <property type="entry name" value="TPP_enzymes"/>
    <property type="match status" value="1"/>
</dbReference>
<dbReference type="Pfam" id="PF02775">
    <property type="entry name" value="TPP_enzyme_C"/>
    <property type="match status" value="1"/>
</dbReference>
<dbReference type="InterPro" id="IPR011766">
    <property type="entry name" value="TPP_enzyme_TPP-bd"/>
</dbReference>
<accession>A0ABV6ZE10</accession>
<dbReference type="Pfam" id="PF02776">
    <property type="entry name" value="TPP_enzyme_N"/>
    <property type="match status" value="1"/>
</dbReference>
<evidence type="ECO:0000259" key="5">
    <source>
        <dbReference type="Pfam" id="PF02775"/>
    </source>
</evidence>
<dbReference type="EMBL" id="JBHGPK010000003">
    <property type="protein sequence ID" value="MFC2250400.1"/>
    <property type="molecule type" value="Genomic_DNA"/>
</dbReference>
<organism evidence="7 8">
    <name type="scientific">Labrys neptuniae</name>
    <dbReference type="NCBI Taxonomy" id="376174"/>
    <lineage>
        <taxon>Bacteria</taxon>
        <taxon>Pseudomonadati</taxon>
        <taxon>Pseudomonadota</taxon>
        <taxon>Alphaproteobacteria</taxon>
        <taxon>Hyphomicrobiales</taxon>
        <taxon>Xanthobacteraceae</taxon>
        <taxon>Labrys</taxon>
    </lineage>
</organism>
<dbReference type="Gene3D" id="3.40.50.1220">
    <property type="entry name" value="TPP-binding domain"/>
    <property type="match status" value="1"/>
</dbReference>
<dbReference type="PANTHER" id="PTHR18968">
    <property type="entry name" value="THIAMINE PYROPHOSPHATE ENZYMES"/>
    <property type="match status" value="1"/>
</dbReference>
<proteinExistence type="inferred from homology"/>
<dbReference type="SUPFAM" id="SSF52467">
    <property type="entry name" value="DHS-like NAD/FAD-binding domain"/>
    <property type="match status" value="1"/>
</dbReference>
<dbReference type="RefSeq" id="WP_394310626.1">
    <property type="nucleotide sequence ID" value="NZ_JBHGPK010000003.1"/>
</dbReference>
<dbReference type="Gene3D" id="3.40.50.970">
    <property type="match status" value="2"/>
</dbReference>
<dbReference type="NCBIfam" id="NF006052">
    <property type="entry name" value="PRK08199.1"/>
    <property type="match status" value="1"/>
</dbReference>
<dbReference type="CDD" id="cd07035">
    <property type="entry name" value="TPP_PYR_POX_like"/>
    <property type="match status" value="1"/>
</dbReference>
<dbReference type="InterPro" id="IPR029061">
    <property type="entry name" value="THDP-binding"/>
</dbReference>
<dbReference type="SUPFAM" id="SSF52518">
    <property type="entry name" value="Thiamin diphosphate-binding fold (THDP-binding)"/>
    <property type="match status" value="2"/>
</dbReference>
<evidence type="ECO:0000256" key="1">
    <source>
        <dbReference type="ARBA" id="ARBA00007812"/>
    </source>
</evidence>
<dbReference type="InterPro" id="IPR029035">
    <property type="entry name" value="DHS-like_NAD/FAD-binding_dom"/>
</dbReference>
<evidence type="ECO:0000313" key="8">
    <source>
        <dbReference type="Proteomes" id="UP001595190"/>
    </source>
</evidence>
<reference evidence="7 8" key="1">
    <citation type="submission" date="2024-09" db="EMBL/GenBank/DDBJ databases">
        <title>Description of Labrys sedimenti sp. nov., isolated from a diclofenac-degrading enrichment culture, and genome-based reclassification of Labrys portucalensis as a later heterotypic synonym of Labrys neptuniae.</title>
        <authorList>
            <person name="Tancsics A."/>
            <person name="Csepanyi A."/>
        </authorList>
    </citation>
    <scope>NUCLEOTIDE SEQUENCE [LARGE SCALE GENOMIC DNA]</scope>
    <source>
        <strain evidence="7 8">LMG 23412</strain>
    </source>
</reference>
<keyword evidence="2 3" id="KW-0786">Thiamine pyrophosphate</keyword>
<evidence type="ECO:0000256" key="3">
    <source>
        <dbReference type="RuleBase" id="RU362132"/>
    </source>
</evidence>